<feature type="region of interest" description="Disordered" evidence="1">
    <location>
        <begin position="102"/>
        <end position="121"/>
    </location>
</feature>
<accession>A0AAV7SB68</accession>
<comment type="caution">
    <text evidence="2">The sequence shown here is derived from an EMBL/GenBank/DDBJ whole genome shotgun (WGS) entry which is preliminary data.</text>
</comment>
<evidence type="ECO:0000256" key="1">
    <source>
        <dbReference type="SAM" id="MobiDB-lite"/>
    </source>
</evidence>
<feature type="region of interest" description="Disordered" evidence="1">
    <location>
        <begin position="19"/>
        <end position="38"/>
    </location>
</feature>
<organism evidence="2 3">
    <name type="scientific">Pleurodeles waltl</name>
    <name type="common">Iberian ribbed newt</name>
    <dbReference type="NCBI Taxonomy" id="8319"/>
    <lineage>
        <taxon>Eukaryota</taxon>
        <taxon>Metazoa</taxon>
        <taxon>Chordata</taxon>
        <taxon>Craniata</taxon>
        <taxon>Vertebrata</taxon>
        <taxon>Euteleostomi</taxon>
        <taxon>Amphibia</taxon>
        <taxon>Batrachia</taxon>
        <taxon>Caudata</taxon>
        <taxon>Salamandroidea</taxon>
        <taxon>Salamandridae</taxon>
        <taxon>Pleurodelinae</taxon>
        <taxon>Pleurodeles</taxon>
    </lineage>
</organism>
<keyword evidence="3" id="KW-1185">Reference proteome</keyword>
<dbReference type="Proteomes" id="UP001066276">
    <property type="component" value="Chromosome 4_2"/>
</dbReference>
<protein>
    <submittedName>
        <fullName evidence="2">Uncharacterized protein</fullName>
    </submittedName>
</protein>
<proteinExistence type="predicted"/>
<sequence length="121" mass="13118">MNLYTMPLLPLAGPSAGWNQETLGSGERKAPVSLQTPPAISDHQGLIDRIKRSSISAPLNLVLEPRLERCKLYSLTDPPLPLSVRRNGFQHHRRLDSIHVTGPAATGAGRASATRTAQVHI</sequence>
<dbReference type="AlphaFoldDB" id="A0AAV7SB68"/>
<gene>
    <name evidence="2" type="ORF">NDU88_001714</name>
</gene>
<evidence type="ECO:0000313" key="2">
    <source>
        <dbReference type="EMBL" id="KAJ1161227.1"/>
    </source>
</evidence>
<dbReference type="EMBL" id="JANPWB010000008">
    <property type="protein sequence ID" value="KAJ1161227.1"/>
    <property type="molecule type" value="Genomic_DNA"/>
</dbReference>
<reference evidence="2" key="1">
    <citation type="journal article" date="2022" name="bioRxiv">
        <title>Sequencing and chromosome-scale assembly of the giantPleurodeles waltlgenome.</title>
        <authorList>
            <person name="Brown T."/>
            <person name="Elewa A."/>
            <person name="Iarovenko S."/>
            <person name="Subramanian E."/>
            <person name="Araus A.J."/>
            <person name="Petzold A."/>
            <person name="Susuki M."/>
            <person name="Suzuki K.-i.T."/>
            <person name="Hayashi T."/>
            <person name="Toyoda A."/>
            <person name="Oliveira C."/>
            <person name="Osipova E."/>
            <person name="Leigh N.D."/>
            <person name="Simon A."/>
            <person name="Yun M.H."/>
        </authorList>
    </citation>
    <scope>NUCLEOTIDE SEQUENCE</scope>
    <source>
        <strain evidence="2">20211129_DDA</strain>
        <tissue evidence="2">Liver</tissue>
    </source>
</reference>
<evidence type="ECO:0000313" key="3">
    <source>
        <dbReference type="Proteomes" id="UP001066276"/>
    </source>
</evidence>
<name>A0AAV7SB68_PLEWA</name>